<dbReference type="GO" id="GO:0006096">
    <property type="term" value="P:glycolytic process"/>
    <property type="evidence" value="ECO:0007669"/>
    <property type="project" value="InterPro"/>
</dbReference>
<evidence type="ECO:0000256" key="2">
    <source>
        <dbReference type="ARBA" id="ARBA00022777"/>
    </source>
</evidence>
<gene>
    <name evidence="4" type="ORF">IAB00_04560</name>
</gene>
<reference evidence="4" key="1">
    <citation type="submission" date="2020-10" db="EMBL/GenBank/DDBJ databases">
        <authorList>
            <person name="Gilroy R."/>
        </authorList>
    </citation>
    <scope>NUCLEOTIDE SEQUENCE</scope>
    <source>
        <strain evidence="4">2830</strain>
    </source>
</reference>
<dbReference type="Gene3D" id="3.40.367.20">
    <property type="match status" value="1"/>
</dbReference>
<name>A0A9D1HK00_9FIRM</name>
<dbReference type="PANTHER" id="PTHR47690:SF1">
    <property type="entry name" value="GLUCOKINASE"/>
    <property type="match status" value="1"/>
</dbReference>
<dbReference type="GO" id="GO:0005536">
    <property type="term" value="F:D-glucose binding"/>
    <property type="evidence" value="ECO:0007669"/>
    <property type="project" value="InterPro"/>
</dbReference>
<evidence type="ECO:0000256" key="1">
    <source>
        <dbReference type="ARBA" id="ARBA00022679"/>
    </source>
</evidence>
<proteinExistence type="inferred from homology"/>
<dbReference type="Gene3D" id="3.30.420.40">
    <property type="match status" value="1"/>
</dbReference>
<protein>
    <submittedName>
        <fullName evidence="4">ROK family protein</fullName>
    </submittedName>
</protein>
<evidence type="ECO:0000313" key="4">
    <source>
        <dbReference type="EMBL" id="HIU10504.1"/>
    </source>
</evidence>
<keyword evidence="1" id="KW-0808">Transferase</keyword>
<accession>A0A9D1HK00</accession>
<sequence length="314" mass="32219">MTQILTLDIGGSKTQITLWQCTCAAPILQKTAAFPTDYASEQKLITRLHQFLTDTCDLEATAVAFAGAERADGTLRLTNNPCTLDVSRLRQALPSGSRLTVLNDLAALAHAINWLPGTALKNLNPQAEHSQTRTVKLAAACGTGFGAAALLPGGQAIPTEAGHCRFAPANAAQAALCASIGSNITNETLLSGAGLSRIYTALSPDSPPLPPDAINALATEGDALALQTVRLFSGCMGSALGNLALVTLCSGGVYLAGGVCQKLAPLLDEAAIIDSFVIPGPFAAALAKIPIYLITDPAAVSLGAAIYADRMLLG</sequence>
<dbReference type="InterPro" id="IPR050201">
    <property type="entry name" value="Bacterial_glucokinase"/>
</dbReference>
<dbReference type="SUPFAM" id="SSF53067">
    <property type="entry name" value="Actin-like ATPase domain"/>
    <property type="match status" value="1"/>
</dbReference>
<evidence type="ECO:0000313" key="5">
    <source>
        <dbReference type="Proteomes" id="UP000824124"/>
    </source>
</evidence>
<dbReference type="EMBL" id="DVMH01000022">
    <property type="protein sequence ID" value="HIU10504.1"/>
    <property type="molecule type" value="Genomic_DNA"/>
</dbReference>
<dbReference type="GO" id="GO:0005524">
    <property type="term" value="F:ATP binding"/>
    <property type="evidence" value="ECO:0007669"/>
    <property type="project" value="InterPro"/>
</dbReference>
<dbReference type="InterPro" id="IPR043129">
    <property type="entry name" value="ATPase_NBD"/>
</dbReference>
<comment type="caution">
    <text evidence="4">The sequence shown here is derived from an EMBL/GenBank/DDBJ whole genome shotgun (WGS) entry which is preliminary data.</text>
</comment>
<dbReference type="AlphaFoldDB" id="A0A9D1HK00"/>
<dbReference type="GO" id="GO:0005829">
    <property type="term" value="C:cytosol"/>
    <property type="evidence" value="ECO:0007669"/>
    <property type="project" value="TreeGrafter"/>
</dbReference>
<dbReference type="PANTHER" id="PTHR47690">
    <property type="entry name" value="GLUCOKINASE"/>
    <property type="match status" value="1"/>
</dbReference>
<reference evidence="4" key="2">
    <citation type="journal article" date="2021" name="PeerJ">
        <title>Extensive microbial diversity within the chicken gut microbiome revealed by metagenomics and culture.</title>
        <authorList>
            <person name="Gilroy R."/>
            <person name="Ravi A."/>
            <person name="Getino M."/>
            <person name="Pursley I."/>
            <person name="Horton D.L."/>
            <person name="Alikhan N.F."/>
            <person name="Baker D."/>
            <person name="Gharbi K."/>
            <person name="Hall N."/>
            <person name="Watson M."/>
            <person name="Adriaenssens E.M."/>
            <person name="Foster-Nyarko E."/>
            <person name="Jarju S."/>
            <person name="Secka A."/>
            <person name="Antonio M."/>
            <person name="Oren A."/>
            <person name="Chaudhuri R.R."/>
            <person name="La Ragione R."/>
            <person name="Hildebrand F."/>
            <person name="Pallen M.J."/>
        </authorList>
    </citation>
    <scope>NUCLEOTIDE SEQUENCE</scope>
    <source>
        <strain evidence="4">2830</strain>
    </source>
</reference>
<dbReference type="CDD" id="cd24008">
    <property type="entry name" value="ASKHA_NBD_GLK"/>
    <property type="match status" value="1"/>
</dbReference>
<keyword evidence="2" id="KW-0418">Kinase</keyword>
<dbReference type="GO" id="GO:0004340">
    <property type="term" value="F:glucokinase activity"/>
    <property type="evidence" value="ECO:0007669"/>
    <property type="project" value="InterPro"/>
</dbReference>
<comment type="similarity">
    <text evidence="3">Belongs to the bacterial glucokinase family.</text>
</comment>
<evidence type="ECO:0000256" key="3">
    <source>
        <dbReference type="RuleBase" id="RU004046"/>
    </source>
</evidence>
<dbReference type="InterPro" id="IPR003836">
    <property type="entry name" value="Glucokinase"/>
</dbReference>
<dbReference type="Pfam" id="PF02685">
    <property type="entry name" value="Glucokinase"/>
    <property type="match status" value="1"/>
</dbReference>
<dbReference type="Proteomes" id="UP000824124">
    <property type="component" value="Unassembled WGS sequence"/>
</dbReference>
<organism evidence="4 5">
    <name type="scientific">Candidatus Avidehalobacter gallistercoris</name>
    <dbReference type="NCBI Taxonomy" id="2840694"/>
    <lineage>
        <taxon>Bacteria</taxon>
        <taxon>Bacillati</taxon>
        <taxon>Bacillota</taxon>
        <taxon>Clostridia</taxon>
        <taxon>Eubacteriales</taxon>
        <taxon>Peptococcaceae</taxon>
        <taxon>Peptococcaceae incertae sedis</taxon>
        <taxon>Candidatus Avidehalobacter</taxon>
    </lineage>
</organism>